<dbReference type="AlphaFoldDB" id="A0A0B7NLE5"/>
<dbReference type="GO" id="GO:0005634">
    <property type="term" value="C:nucleus"/>
    <property type="evidence" value="ECO:0007669"/>
    <property type="project" value="TreeGrafter"/>
</dbReference>
<gene>
    <name evidence="10" type="primary">PARPA_12544.1 scaffold 45109</name>
</gene>
<evidence type="ECO:0000259" key="8">
    <source>
        <dbReference type="PROSITE" id="PS50280"/>
    </source>
</evidence>
<dbReference type="Gene3D" id="2.170.270.10">
    <property type="entry name" value="SET domain"/>
    <property type="match status" value="1"/>
</dbReference>
<evidence type="ECO:0000256" key="6">
    <source>
        <dbReference type="ARBA" id="ARBA00022833"/>
    </source>
</evidence>
<keyword evidence="11" id="KW-1185">Reference proteome</keyword>
<protein>
    <recommendedName>
        <fullName evidence="12">MYND-type domain-containing protein</fullName>
    </recommendedName>
</protein>
<evidence type="ECO:0000313" key="11">
    <source>
        <dbReference type="Proteomes" id="UP000054107"/>
    </source>
</evidence>
<keyword evidence="2" id="KW-0808">Transferase</keyword>
<dbReference type="EMBL" id="LN733769">
    <property type="protein sequence ID" value="CEP18242.1"/>
    <property type="molecule type" value="Genomic_DNA"/>
</dbReference>
<dbReference type="Proteomes" id="UP000054107">
    <property type="component" value="Unassembled WGS sequence"/>
</dbReference>
<evidence type="ECO:0000256" key="3">
    <source>
        <dbReference type="ARBA" id="ARBA00022691"/>
    </source>
</evidence>
<keyword evidence="1" id="KW-0489">Methyltransferase</keyword>
<keyword evidence="4" id="KW-0479">Metal-binding</keyword>
<dbReference type="GO" id="GO:0008168">
    <property type="term" value="F:methyltransferase activity"/>
    <property type="evidence" value="ECO:0007669"/>
    <property type="project" value="UniProtKB-KW"/>
</dbReference>
<dbReference type="InterPro" id="IPR046341">
    <property type="entry name" value="SET_dom_sf"/>
</dbReference>
<dbReference type="SUPFAM" id="SSF82199">
    <property type="entry name" value="SET domain"/>
    <property type="match status" value="1"/>
</dbReference>
<evidence type="ECO:0000256" key="2">
    <source>
        <dbReference type="ARBA" id="ARBA00022679"/>
    </source>
</evidence>
<dbReference type="PROSITE" id="PS50865">
    <property type="entry name" value="ZF_MYND_2"/>
    <property type="match status" value="1"/>
</dbReference>
<name>A0A0B7NLE5_9FUNG</name>
<dbReference type="InterPro" id="IPR052097">
    <property type="entry name" value="SET-MYND_domain_protein"/>
</dbReference>
<dbReference type="InterPro" id="IPR002893">
    <property type="entry name" value="Znf_MYND"/>
</dbReference>
<evidence type="ECO:0000313" key="10">
    <source>
        <dbReference type="EMBL" id="CEP18242.1"/>
    </source>
</evidence>
<evidence type="ECO:0000259" key="9">
    <source>
        <dbReference type="PROSITE" id="PS50865"/>
    </source>
</evidence>
<dbReference type="Pfam" id="PF00856">
    <property type="entry name" value="SET"/>
    <property type="match status" value="1"/>
</dbReference>
<reference evidence="10 11" key="1">
    <citation type="submission" date="2014-09" db="EMBL/GenBank/DDBJ databases">
        <authorList>
            <person name="Ellenberger Sabrina"/>
        </authorList>
    </citation>
    <scope>NUCLEOTIDE SEQUENCE [LARGE SCALE GENOMIC DNA]</scope>
    <source>
        <strain evidence="10 11">CBS 412.66</strain>
    </source>
</reference>
<organism evidence="10 11">
    <name type="scientific">Parasitella parasitica</name>
    <dbReference type="NCBI Taxonomy" id="35722"/>
    <lineage>
        <taxon>Eukaryota</taxon>
        <taxon>Fungi</taxon>
        <taxon>Fungi incertae sedis</taxon>
        <taxon>Mucoromycota</taxon>
        <taxon>Mucoromycotina</taxon>
        <taxon>Mucoromycetes</taxon>
        <taxon>Mucorales</taxon>
        <taxon>Mucorineae</taxon>
        <taxon>Mucoraceae</taxon>
        <taxon>Parasitella</taxon>
    </lineage>
</organism>
<accession>A0A0B7NLE5</accession>
<dbReference type="STRING" id="35722.A0A0B7NLE5"/>
<dbReference type="PROSITE" id="PS50280">
    <property type="entry name" value="SET"/>
    <property type="match status" value="1"/>
</dbReference>
<evidence type="ECO:0008006" key="12">
    <source>
        <dbReference type="Google" id="ProtNLM"/>
    </source>
</evidence>
<evidence type="ECO:0000256" key="5">
    <source>
        <dbReference type="ARBA" id="ARBA00022771"/>
    </source>
</evidence>
<keyword evidence="6" id="KW-0862">Zinc</keyword>
<evidence type="ECO:0000256" key="7">
    <source>
        <dbReference type="PROSITE-ProRule" id="PRU00134"/>
    </source>
</evidence>
<evidence type="ECO:0000256" key="1">
    <source>
        <dbReference type="ARBA" id="ARBA00022603"/>
    </source>
</evidence>
<dbReference type="OrthoDB" id="265717at2759"/>
<keyword evidence="5 7" id="KW-0863">Zinc-finger</keyword>
<dbReference type="GO" id="GO:0005737">
    <property type="term" value="C:cytoplasm"/>
    <property type="evidence" value="ECO:0007669"/>
    <property type="project" value="TreeGrafter"/>
</dbReference>
<proteinExistence type="predicted"/>
<dbReference type="PANTHER" id="PTHR46165:SF2">
    <property type="entry name" value="SET AND MYND DOMAIN-CONTAINING PROTEIN 4"/>
    <property type="match status" value="1"/>
</dbReference>
<dbReference type="GO" id="GO:0032259">
    <property type="term" value="P:methylation"/>
    <property type="evidence" value="ECO:0007669"/>
    <property type="project" value="UniProtKB-KW"/>
</dbReference>
<keyword evidence="3" id="KW-0949">S-adenosyl-L-methionine</keyword>
<dbReference type="GO" id="GO:0008270">
    <property type="term" value="F:zinc ion binding"/>
    <property type="evidence" value="ECO:0007669"/>
    <property type="project" value="UniProtKB-KW"/>
</dbReference>
<evidence type="ECO:0000256" key="4">
    <source>
        <dbReference type="ARBA" id="ARBA00022723"/>
    </source>
</evidence>
<dbReference type="InterPro" id="IPR001214">
    <property type="entry name" value="SET_dom"/>
</dbReference>
<dbReference type="PANTHER" id="PTHR46165">
    <property type="entry name" value="SET AND MYND DOMAIN-CONTAINING PROTEIN 4"/>
    <property type="match status" value="1"/>
</dbReference>
<feature type="domain" description="SET" evidence="8">
    <location>
        <begin position="30"/>
        <end position="277"/>
    </location>
</feature>
<feature type="domain" description="MYND-type" evidence="9">
    <location>
        <begin position="76"/>
        <end position="120"/>
    </location>
</feature>
<dbReference type="Gene3D" id="6.10.140.2220">
    <property type="match status" value="1"/>
</dbReference>
<sequence>MQKADIHQRLTPAHISLSAWDVETGKGIWKKVVEKTQEDTRGTFCVAKESINQGEQLLVEEPFIRQIEAKYKESRCHHCFQSLQGSSRTKCRDKDCKWNLRYCSDDCERSAWTRSHQWLCRFPELAKEDPDIIFAVEGYFVSKSQNQETIPNLVSNREQLNASLVKDYREKLAKVAAIFYLTDHVIDCIVTIIFQIKCNAFAVKTAESVPVDASFVVSREFLTLGRAVYLSASKLNHDCSPNAIISFGDGGANPCQLKVQCVKGPVEKGNEITISYGPLASVHAREDRLKKLKEGYQFDCNILIALYDIPSDTKSPKSIYKCQICKKGRLYRQQAKCGECGQEPNWAYFIKAENQVEVLKQKQDYVQVFKLQTDIYHDDVLAVGKTADRVAMYACNSGQWELASNYAIMSLTVAQKVYGKLSVEAAEEMMKVATILLNLCLTTGKRRKAAMLHIKSTIITYRILGLDKTAPEDIEELEDMSAHLMFIQ</sequence>
<dbReference type="Gene3D" id="1.10.220.160">
    <property type="match status" value="1"/>
</dbReference>
<dbReference type="GO" id="GO:0042826">
    <property type="term" value="F:histone deacetylase binding"/>
    <property type="evidence" value="ECO:0007669"/>
    <property type="project" value="TreeGrafter"/>
</dbReference>